<comment type="similarity">
    <text evidence="1">Belongs to the LysR transcriptional regulatory family.</text>
</comment>
<dbReference type="PANTHER" id="PTHR30126:SF40">
    <property type="entry name" value="HTH-TYPE TRANSCRIPTIONAL REGULATOR GLTR"/>
    <property type="match status" value="1"/>
</dbReference>
<dbReference type="PROSITE" id="PS50931">
    <property type="entry name" value="HTH_LYSR"/>
    <property type="match status" value="1"/>
</dbReference>
<dbReference type="SUPFAM" id="SSF46785">
    <property type="entry name" value="Winged helix' DNA-binding domain"/>
    <property type="match status" value="1"/>
</dbReference>
<dbReference type="CDD" id="cd05466">
    <property type="entry name" value="PBP2_LTTR_substrate"/>
    <property type="match status" value="1"/>
</dbReference>
<keyword evidence="3" id="KW-0238">DNA-binding</keyword>
<evidence type="ECO:0000256" key="3">
    <source>
        <dbReference type="ARBA" id="ARBA00023125"/>
    </source>
</evidence>
<dbReference type="PANTHER" id="PTHR30126">
    <property type="entry name" value="HTH-TYPE TRANSCRIPTIONAL REGULATOR"/>
    <property type="match status" value="1"/>
</dbReference>
<dbReference type="Pfam" id="PF03466">
    <property type="entry name" value="LysR_substrate"/>
    <property type="match status" value="1"/>
</dbReference>
<feature type="domain" description="HTH lysR-type" evidence="5">
    <location>
        <begin position="1"/>
        <end position="58"/>
    </location>
</feature>
<evidence type="ECO:0000256" key="1">
    <source>
        <dbReference type="ARBA" id="ARBA00009437"/>
    </source>
</evidence>
<protein>
    <submittedName>
        <fullName evidence="6">LysR family transcriptional regulator</fullName>
    </submittedName>
</protein>
<dbReference type="PRINTS" id="PR00039">
    <property type="entry name" value="HTHLYSR"/>
</dbReference>
<organism evidence="6 7">
    <name type="scientific">Paenibacillus baimaensis</name>
    <dbReference type="NCBI Taxonomy" id="2982185"/>
    <lineage>
        <taxon>Bacteria</taxon>
        <taxon>Bacillati</taxon>
        <taxon>Bacillota</taxon>
        <taxon>Bacilli</taxon>
        <taxon>Bacillales</taxon>
        <taxon>Paenibacillaceae</taxon>
        <taxon>Paenibacillus</taxon>
    </lineage>
</organism>
<evidence type="ECO:0000256" key="4">
    <source>
        <dbReference type="ARBA" id="ARBA00023163"/>
    </source>
</evidence>
<dbReference type="Pfam" id="PF00126">
    <property type="entry name" value="HTH_1"/>
    <property type="match status" value="1"/>
</dbReference>
<name>A0ABT2UKB4_9BACL</name>
<keyword evidence="7" id="KW-1185">Reference proteome</keyword>
<dbReference type="InterPro" id="IPR005119">
    <property type="entry name" value="LysR_subst-bd"/>
</dbReference>
<proteinExistence type="inferred from homology"/>
<dbReference type="EMBL" id="JAOQIO010000077">
    <property type="protein sequence ID" value="MCU6794109.1"/>
    <property type="molecule type" value="Genomic_DNA"/>
</dbReference>
<evidence type="ECO:0000256" key="2">
    <source>
        <dbReference type="ARBA" id="ARBA00023015"/>
    </source>
</evidence>
<evidence type="ECO:0000313" key="6">
    <source>
        <dbReference type="EMBL" id="MCU6794109.1"/>
    </source>
</evidence>
<reference evidence="6 7" key="1">
    <citation type="submission" date="2022-09" db="EMBL/GenBank/DDBJ databases">
        <authorList>
            <person name="Han X.L."/>
            <person name="Wang Q."/>
            <person name="Lu T."/>
        </authorList>
    </citation>
    <scope>NUCLEOTIDE SEQUENCE [LARGE SCALE GENOMIC DNA]</scope>
    <source>
        <strain evidence="6 7">WQ 127069</strain>
    </source>
</reference>
<dbReference type="RefSeq" id="WP_076233976.1">
    <property type="nucleotide sequence ID" value="NZ_JAOQIO010000077.1"/>
</dbReference>
<sequence length="309" mass="35337">MNLEQITTFLQVYQIGSFQETANQMYLPQPTISHRITQLEKELGKSLLIRGKGRVRLTEEGKAFLPYARHILGSLQEGRNAVASVEQGSAGKLTIGCNNSFASCVMPEVLDTFMAEYPKVALKVQCYASPTLVRFLKQREIQLAITRYTSNDRGIVYRSVYSEPTDLIVSPAHPFAKRKKVDIEEILRETFITYQKDTQYRDLLDTTLNQIQLNYITKIETNNLGLIKHFIKQNAGVHLSGSLYMRNELAKKELVQVKIERNPFSPSQVFIAHLKDETHSLDQLFTRHFESQINSHLNKEQPILNGMSM</sequence>
<comment type="caution">
    <text evidence="6">The sequence shown here is derived from an EMBL/GenBank/DDBJ whole genome shotgun (WGS) entry which is preliminary data.</text>
</comment>
<keyword evidence="4" id="KW-0804">Transcription</keyword>
<dbReference type="InterPro" id="IPR000847">
    <property type="entry name" value="LysR_HTH_N"/>
</dbReference>
<dbReference type="Proteomes" id="UP001652445">
    <property type="component" value="Unassembled WGS sequence"/>
</dbReference>
<dbReference type="Gene3D" id="1.10.10.10">
    <property type="entry name" value="Winged helix-like DNA-binding domain superfamily/Winged helix DNA-binding domain"/>
    <property type="match status" value="1"/>
</dbReference>
<dbReference type="InterPro" id="IPR036390">
    <property type="entry name" value="WH_DNA-bd_sf"/>
</dbReference>
<keyword evidence="2" id="KW-0805">Transcription regulation</keyword>
<dbReference type="Gene3D" id="3.40.190.10">
    <property type="entry name" value="Periplasmic binding protein-like II"/>
    <property type="match status" value="2"/>
</dbReference>
<accession>A0ABT2UKB4</accession>
<dbReference type="InterPro" id="IPR036388">
    <property type="entry name" value="WH-like_DNA-bd_sf"/>
</dbReference>
<evidence type="ECO:0000313" key="7">
    <source>
        <dbReference type="Proteomes" id="UP001652445"/>
    </source>
</evidence>
<dbReference type="SUPFAM" id="SSF53850">
    <property type="entry name" value="Periplasmic binding protein-like II"/>
    <property type="match status" value="1"/>
</dbReference>
<gene>
    <name evidence="6" type="ORF">OB236_18560</name>
</gene>
<evidence type="ECO:0000259" key="5">
    <source>
        <dbReference type="PROSITE" id="PS50931"/>
    </source>
</evidence>